<reference evidence="4 5" key="1">
    <citation type="submission" date="2021-08" db="EMBL/GenBank/DDBJ databases">
        <authorList>
            <person name="Peeters C."/>
        </authorList>
    </citation>
    <scope>NUCLEOTIDE SEQUENCE [LARGE SCALE GENOMIC DNA]</scope>
    <source>
        <strain evidence="4 5">LMG 23994</strain>
    </source>
</reference>
<organism evidence="4 5">
    <name type="scientific">Cupriavidus pinatubonensis</name>
    <dbReference type="NCBI Taxonomy" id="248026"/>
    <lineage>
        <taxon>Bacteria</taxon>
        <taxon>Pseudomonadati</taxon>
        <taxon>Pseudomonadota</taxon>
        <taxon>Betaproteobacteria</taxon>
        <taxon>Burkholderiales</taxon>
        <taxon>Burkholderiaceae</taxon>
        <taxon>Cupriavidus</taxon>
    </lineage>
</organism>
<dbReference type="SUPFAM" id="SSF52540">
    <property type="entry name" value="P-loop containing nucleoside triphosphate hydrolases"/>
    <property type="match status" value="1"/>
</dbReference>
<dbReference type="Pfam" id="PF13191">
    <property type="entry name" value="AAA_16"/>
    <property type="match status" value="1"/>
</dbReference>
<evidence type="ECO:0000256" key="1">
    <source>
        <dbReference type="ARBA" id="ARBA00022741"/>
    </source>
</evidence>
<dbReference type="Gene3D" id="3.40.50.300">
    <property type="entry name" value="P-loop containing nucleotide triphosphate hydrolases"/>
    <property type="match status" value="1"/>
</dbReference>
<dbReference type="PANTHER" id="PTHR16305">
    <property type="entry name" value="TESTICULAR SOLUBLE ADENYLYL CYCLASE"/>
    <property type="match status" value="1"/>
</dbReference>
<evidence type="ECO:0000259" key="3">
    <source>
        <dbReference type="SMART" id="SM01043"/>
    </source>
</evidence>
<dbReference type="InterPro" id="IPR005158">
    <property type="entry name" value="BTAD"/>
</dbReference>
<evidence type="ECO:0000313" key="4">
    <source>
        <dbReference type="EMBL" id="CAG9177110.1"/>
    </source>
</evidence>
<dbReference type="Gene3D" id="1.10.10.10">
    <property type="entry name" value="Winged helix-like DNA-binding domain superfamily/Winged helix DNA-binding domain"/>
    <property type="match status" value="1"/>
</dbReference>
<sequence>MPSQTRYSVCLFGEFQLDGADAPRFNANSPRLQALLACLVLHRDAPQTRQQLAVLFWPDSSQAQARNALRQLLFQLRKAWPAADQFVLADAQTVRWLPDAALDLDVAQFQSALAAAARAARHGDAGAEEESLTHAADLYRGELLANCYDEWIHAERERLREQCVAALARLCQLSEDRRDYAKALKYTQQLQRLDPCREPTCMALMRLHALNHDHASAMRAYQTCVETLARELGVLPGEPMREAYARLAGQGASMQRQRPREAMLPMIGRHGEWRRLLEVWQRAQLGDKQFVLILGEAGIGKSRLAEELLVHLSEQGITVAHSRAYAAEGQLAFAPVTGWLRSAALTGAIGKLDKLWLTEVTRLLPELLTQQSGLSPPSPLTEYWQRQRFFEALARAVLAQGGPLLLLLDDLQWCDGETLEWLRFLMRFDATARVMVVATARPEEIMPRHAANRLLDALRRDDQCIEIPLGTLDAAETAKIAAQILDRPLADTEATRLFEESEGNPLFAVEMARARSDTVPVGNTQGGMASKLPPKVYTIISNRLAQLPPGARDMVGVAAIIGRAFTTDILAQASDLDEDALAAALDELWQRRIVRQTDTGGQAFDFSHDKIRDVAYAEVSPLQRRRLHLRVARALEQAPGDAPDAASAQIAWHYEQAGQPAKAAAFYRRAAGVAQRVYAYDDAMALLTRGLAQAEQIADPQERANQSLALQLDLAPPIRIARGWAAPELDAPLRRAVELSRLVGDSNQQARAQVSLSFFLAVRAELAQARSLSEEVLAGMGRPGSGTYSVMAWTSIMGSLVQQGDWLAAEPAYQRAHAAYDEGQHAEHASLMGGNFGVLAAAWSAHALWFRGLADQALQRGHEALEIANRVAHPFSRALALSYLATQHALRGEHGLTLGYARQAREIAEQYHVGYYLAWADMLLVWANAKQSPGADAVVTMRAALDGFRATGARLRLPLYLGMLAECLGDVGETESALAALDQAFECASRTGEHWLDAELYRLRGELLLRSSANLAEAESSLTRAIEIATAQRALPLELRATLSWAALRAAQGRAAAHEVIAAPLARFTEGFDQPDIITARALLAR</sequence>
<dbReference type="PANTHER" id="PTHR16305:SF28">
    <property type="entry name" value="GUANYLATE CYCLASE DOMAIN-CONTAINING PROTEIN"/>
    <property type="match status" value="1"/>
</dbReference>
<keyword evidence="5" id="KW-1185">Reference proteome</keyword>
<protein>
    <recommendedName>
        <fullName evidence="3">Bacterial transcriptional activator domain-containing protein</fullName>
    </recommendedName>
</protein>
<dbReference type="Gene3D" id="1.25.40.10">
    <property type="entry name" value="Tetratricopeptide repeat domain"/>
    <property type="match status" value="2"/>
</dbReference>
<name>A0ABN7YUL6_9BURK</name>
<keyword evidence="1" id="KW-0547">Nucleotide-binding</keyword>
<evidence type="ECO:0000256" key="2">
    <source>
        <dbReference type="ARBA" id="ARBA00022840"/>
    </source>
</evidence>
<dbReference type="EMBL" id="CAJZAF010000019">
    <property type="protein sequence ID" value="CAG9177110.1"/>
    <property type="molecule type" value="Genomic_DNA"/>
</dbReference>
<accession>A0ABN7YUL6</accession>
<gene>
    <name evidence="4" type="ORF">LMG23994_03581</name>
</gene>
<dbReference type="Pfam" id="PF03704">
    <property type="entry name" value="BTAD"/>
    <property type="match status" value="1"/>
</dbReference>
<dbReference type="SMART" id="SM01043">
    <property type="entry name" value="BTAD"/>
    <property type="match status" value="1"/>
</dbReference>
<dbReference type="InterPro" id="IPR011990">
    <property type="entry name" value="TPR-like_helical_dom_sf"/>
</dbReference>
<dbReference type="InterPro" id="IPR041664">
    <property type="entry name" value="AAA_16"/>
</dbReference>
<keyword evidence="2" id="KW-0067">ATP-binding</keyword>
<dbReference type="InterPro" id="IPR016032">
    <property type="entry name" value="Sig_transdc_resp-reg_C-effctor"/>
</dbReference>
<dbReference type="InterPro" id="IPR027417">
    <property type="entry name" value="P-loop_NTPase"/>
</dbReference>
<dbReference type="SUPFAM" id="SSF46894">
    <property type="entry name" value="C-terminal effector domain of the bipartite response regulators"/>
    <property type="match status" value="1"/>
</dbReference>
<comment type="caution">
    <text evidence="4">The sequence shown here is derived from an EMBL/GenBank/DDBJ whole genome shotgun (WGS) entry which is preliminary data.</text>
</comment>
<feature type="domain" description="Bacterial transcriptional activator" evidence="3">
    <location>
        <begin position="104"/>
        <end position="248"/>
    </location>
</feature>
<proteinExistence type="predicted"/>
<evidence type="ECO:0000313" key="5">
    <source>
        <dbReference type="Proteomes" id="UP000701702"/>
    </source>
</evidence>
<dbReference type="RefSeq" id="WP_224004009.1">
    <property type="nucleotide sequence ID" value="NZ_CAJZAF010000019.1"/>
</dbReference>
<dbReference type="SUPFAM" id="SSF48452">
    <property type="entry name" value="TPR-like"/>
    <property type="match status" value="3"/>
</dbReference>
<dbReference type="Proteomes" id="UP000701702">
    <property type="component" value="Unassembled WGS sequence"/>
</dbReference>
<dbReference type="InterPro" id="IPR036388">
    <property type="entry name" value="WH-like_DNA-bd_sf"/>
</dbReference>